<organism evidence="2 3">
    <name type="scientific">Brachybacterium equifaecis</name>
    <dbReference type="NCBI Taxonomy" id="2910770"/>
    <lineage>
        <taxon>Bacteria</taxon>
        <taxon>Bacillati</taxon>
        <taxon>Actinomycetota</taxon>
        <taxon>Actinomycetes</taxon>
        <taxon>Micrococcales</taxon>
        <taxon>Dermabacteraceae</taxon>
        <taxon>Brachybacterium</taxon>
    </lineage>
</organism>
<dbReference type="Proteomes" id="UP001203761">
    <property type="component" value="Unassembled WGS sequence"/>
</dbReference>
<evidence type="ECO:0000313" key="2">
    <source>
        <dbReference type="EMBL" id="MCL6422413.1"/>
    </source>
</evidence>
<sequence length="398" mass="40114">MTSLLERSSRGTRLGPSRAAAARTDARIPSRFPAGAAALSADGASSTAAPGARAVVLWHGEREGALRSLAADHVSAAGAELRDAGRTASGPIAPGLGGQADQSLQGPGEPAPALHLCPAEALLTADHLPAPAGQLIAVADAPIAEGIWRRALSAQVRAVCRLPEDSAALLALLSGALRAGEGARVIGVAGGCGGAGASSFAARLAGAAGRLGPVALIDADPLGGGLELLVEAPPAAGARWEDLAGIDTADGALLREGLPRVDGVHLLTAGAGAPPRALDLDRALGALARVPGHVIADLSPDLVGPALPHLDELLIVLPARDHAVRAAWRRLGSWRPPAGVARLVLRGRGPVSADEAREDLRLPVAGVFRDSPASHVPLLDVRRGRADALCRRLLEAGL</sequence>
<proteinExistence type="predicted"/>
<keyword evidence="3" id="KW-1185">Reference proteome</keyword>
<reference evidence="2" key="1">
    <citation type="submission" date="2022-02" db="EMBL/GenBank/DDBJ databases">
        <authorList>
            <person name="Lee M."/>
            <person name="Kim S.-J."/>
            <person name="Jung M.-Y."/>
        </authorList>
    </citation>
    <scope>NUCLEOTIDE SEQUENCE</scope>
    <source>
        <strain evidence="2">JHP9</strain>
    </source>
</reference>
<gene>
    <name evidence="2" type="ORF">Bequi_03270</name>
</gene>
<protein>
    <recommendedName>
        <fullName evidence="4">Helicase/secretion neighborhood CpaE-like protein</fullName>
    </recommendedName>
</protein>
<accession>A0ABT0QXL1</accession>
<comment type="caution">
    <text evidence="2">The sequence shown here is derived from an EMBL/GenBank/DDBJ whole genome shotgun (WGS) entry which is preliminary data.</text>
</comment>
<dbReference type="SUPFAM" id="SSF52540">
    <property type="entry name" value="P-loop containing nucleoside triphosphate hydrolases"/>
    <property type="match status" value="1"/>
</dbReference>
<evidence type="ECO:0000313" key="3">
    <source>
        <dbReference type="Proteomes" id="UP001203761"/>
    </source>
</evidence>
<dbReference type="Gene3D" id="3.40.50.300">
    <property type="entry name" value="P-loop containing nucleotide triphosphate hydrolases"/>
    <property type="match status" value="1"/>
</dbReference>
<dbReference type="InterPro" id="IPR027417">
    <property type="entry name" value="P-loop_NTPase"/>
</dbReference>
<dbReference type="EMBL" id="JAKNCJ010000001">
    <property type="protein sequence ID" value="MCL6422413.1"/>
    <property type="molecule type" value="Genomic_DNA"/>
</dbReference>
<feature type="region of interest" description="Disordered" evidence="1">
    <location>
        <begin position="81"/>
        <end position="111"/>
    </location>
</feature>
<dbReference type="RefSeq" id="WP_249736514.1">
    <property type="nucleotide sequence ID" value="NZ_JAKNCJ010000001.1"/>
</dbReference>
<evidence type="ECO:0000256" key="1">
    <source>
        <dbReference type="SAM" id="MobiDB-lite"/>
    </source>
</evidence>
<evidence type="ECO:0008006" key="4">
    <source>
        <dbReference type="Google" id="ProtNLM"/>
    </source>
</evidence>
<name>A0ABT0QXL1_9MICO</name>
<feature type="region of interest" description="Disordered" evidence="1">
    <location>
        <begin position="1"/>
        <end position="26"/>
    </location>
</feature>